<evidence type="ECO:0000313" key="2">
    <source>
        <dbReference type="EMBL" id="CAF9903792.1"/>
    </source>
</evidence>
<gene>
    <name evidence="2" type="ORF">GOMPHAMPRED_000549</name>
</gene>
<name>A0A8H3EE19_9LECA</name>
<dbReference type="AlphaFoldDB" id="A0A8H3EE19"/>
<sequence length="177" mass="20039">MAPRGRSTRSTASRGRRATKPSQRQSSLTFSNSRVTKPSSTKDSKAKAEVEAKAAKLLREQEEVEPAAANEEDEVEDVIVDDDDDEEAEGEQQEEEEQEQEDEKEANTQTHIPIRTQLAKPQPPTKQPVVEEEAGPPLEATAKKISETQIRNYWKAKESERKTPRALYWDYEDEAVE</sequence>
<dbReference type="EMBL" id="CAJPDQ010000001">
    <property type="protein sequence ID" value="CAF9903792.1"/>
    <property type="molecule type" value="Genomic_DNA"/>
</dbReference>
<dbReference type="Proteomes" id="UP000664169">
    <property type="component" value="Unassembled WGS sequence"/>
</dbReference>
<feature type="compositionally biased region" description="Polar residues" evidence="1">
    <location>
        <begin position="20"/>
        <end position="39"/>
    </location>
</feature>
<organism evidence="2 3">
    <name type="scientific">Gomphillus americanus</name>
    <dbReference type="NCBI Taxonomy" id="1940652"/>
    <lineage>
        <taxon>Eukaryota</taxon>
        <taxon>Fungi</taxon>
        <taxon>Dikarya</taxon>
        <taxon>Ascomycota</taxon>
        <taxon>Pezizomycotina</taxon>
        <taxon>Lecanoromycetes</taxon>
        <taxon>OSLEUM clade</taxon>
        <taxon>Ostropomycetidae</taxon>
        <taxon>Ostropales</taxon>
        <taxon>Graphidaceae</taxon>
        <taxon>Gomphilloideae</taxon>
        <taxon>Gomphillus</taxon>
    </lineage>
</organism>
<evidence type="ECO:0000256" key="1">
    <source>
        <dbReference type="SAM" id="MobiDB-lite"/>
    </source>
</evidence>
<feature type="compositionally biased region" description="Low complexity" evidence="1">
    <location>
        <begin position="1"/>
        <end position="13"/>
    </location>
</feature>
<feature type="region of interest" description="Disordered" evidence="1">
    <location>
        <begin position="1"/>
        <end position="177"/>
    </location>
</feature>
<proteinExistence type="predicted"/>
<keyword evidence="3" id="KW-1185">Reference proteome</keyword>
<evidence type="ECO:0000313" key="3">
    <source>
        <dbReference type="Proteomes" id="UP000664169"/>
    </source>
</evidence>
<comment type="caution">
    <text evidence="2">The sequence shown here is derived from an EMBL/GenBank/DDBJ whole genome shotgun (WGS) entry which is preliminary data.</text>
</comment>
<reference evidence="2" key="1">
    <citation type="submission" date="2021-03" db="EMBL/GenBank/DDBJ databases">
        <authorList>
            <person name="Tagirdzhanova G."/>
        </authorList>
    </citation>
    <scope>NUCLEOTIDE SEQUENCE</scope>
</reference>
<dbReference type="OrthoDB" id="337486at2759"/>
<feature type="compositionally biased region" description="Acidic residues" evidence="1">
    <location>
        <begin position="62"/>
        <end position="104"/>
    </location>
</feature>
<accession>A0A8H3EE19</accession>
<protein>
    <submittedName>
        <fullName evidence="2">Uncharacterized protein</fullName>
    </submittedName>
</protein>
<feature type="compositionally biased region" description="Basic and acidic residues" evidence="1">
    <location>
        <begin position="40"/>
        <end position="61"/>
    </location>
</feature>